<name>A0A915CHP3_PARUN</name>
<accession>A0A915CHP3</accession>
<dbReference type="Proteomes" id="UP000887569">
    <property type="component" value="Unplaced"/>
</dbReference>
<dbReference type="AlphaFoldDB" id="A0A915CHP3"/>
<organism evidence="1 2">
    <name type="scientific">Parascaris univalens</name>
    <name type="common">Nematode worm</name>
    <dbReference type="NCBI Taxonomy" id="6257"/>
    <lineage>
        <taxon>Eukaryota</taxon>
        <taxon>Metazoa</taxon>
        <taxon>Ecdysozoa</taxon>
        <taxon>Nematoda</taxon>
        <taxon>Chromadorea</taxon>
        <taxon>Rhabditida</taxon>
        <taxon>Spirurina</taxon>
        <taxon>Ascaridomorpha</taxon>
        <taxon>Ascaridoidea</taxon>
        <taxon>Ascarididae</taxon>
        <taxon>Parascaris</taxon>
    </lineage>
</organism>
<protein>
    <submittedName>
        <fullName evidence="2">Uncharacterized protein</fullName>
    </submittedName>
</protein>
<dbReference type="WBParaSite" id="PgR186_g007_t04">
    <property type="protein sequence ID" value="PgR186_g007_t04"/>
    <property type="gene ID" value="PgR186_g007"/>
</dbReference>
<evidence type="ECO:0000313" key="2">
    <source>
        <dbReference type="WBParaSite" id="PgR186_g007_t04"/>
    </source>
</evidence>
<keyword evidence="1" id="KW-1185">Reference proteome</keyword>
<evidence type="ECO:0000313" key="1">
    <source>
        <dbReference type="Proteomes" id="UP000887569"/>
    </source>
</evidence>
<sequence>NIVDPLHFFQRNESFHNCFLHCAYCAGANHQRGCSISTTSKLSSEEILGWNGWMGWWMGWWMGLSTWMGRRYVGWWIPTGMGRWIRWRMEPLWTLTARLPWQNLRIELHEITSWRIVFIVSAFLAHDVFSNIFVVNILSSERKFLLTNSFLPQKEL</sequence>
<proteinExistence type="predicted"/>
<reference evidence="2" key="1">
    <citation type="submission" date="2022-11" db="UniProtKB">
        <authorList>
            <consortium name="WormBaseParasite"/>
        </authorList>
    </citation>
    <scope>IDENTIFICATION</scope>
</reference>